<feature type="region of interest" description="Disordered" evidence="1">
    <location>
        <begin position="611"/>
        <end position="649"/>
    </location>
</feature>
<protein>
    <recommendedName>
        <fullName evidence="2">Carbohydrate binding module xylan-binding domain-containing protein</fullName>
    </recommendedName>
</protein>
<dbReference type="Proteomes" id="UP000176191">
    <property type="component" value="Unassembled WGS sequence"/>
</dbReference>
<name>A0A1F5F6B2_9BACT</name>
<dbReference type="EMBL" id="MFAK01000013">
    <property type="protein sequence ID" value="OGD75193.1"/>
    <property type="molecule type" value="Genomic_DNA"/>
</dbReference>
<gene>
    <name evidence="3" type="ORF">A2228_02915</name>
</gene>
<feature type="domain" description="Carbohydrate binding module xylan-binding" evidence="2">
    <location>
        <begin position="486"/>
        <end position="578"/>
    </location>
</feature>
<evidence type="ECO:0000313" key="3">
    <source>
        <dbReference type="EMBL" id="OGD75193.1"/>
    </source>
</evidence>
<feature type="compositionally biased region" description="Pro residues" evidence="1">
    <location>
        <begin position="613"/>
        <end position="637"/>
    </location>
</feature>
<dbReference type="SUPFAM" id="SSF49899">
    <property type="entry name" value="Concanavalin A-like lectins/glucanases"/>
    <property type="match status" value="1"/>
</dbReference>
<dbReference type="Gene3D" id="2.60.120.200">
    <property type="match status" value="1"/>
</dbReference>
<dbReference type="AlphaFoldDB" id="A0A1F5F6B2"/>
<dbReference type="Gene3D" id="2.60.60.40">
    <property type="match status" value="1"/>
</dbReference>
<evidence type="ECO:0000313" key="4">
    <source>
        <dbReference type="Proteomes" id="UP000176191"/>
    </source>
</evidence>
<comment type="caution">
    <text evidence="3">The sequence shown here is derived from an EMBL/GenBank/DDBJ whole genome shotgun (WGS) entry which is preliminary data.</text>
</comment>
<sequence length="649" mass="72779">MPAKSKKRRLLKKSRSHKLNFKAPWFVLLLLLLLGTLFVYLYRSFSQPARIAEIAGVQPFKQALEITDQNSAVILPPLISDGSFTFEAWIYPNSFTSQSEDRYIFSQPSNNSGIQTSLSLQGNADFNEGKGSLVGWYWEESGPRELRTPFVVTPNSWHHVVFQRDLRGVKIFLNGKIIATTTTSSTSPKHSRLVFTLGGYNSQPIDNLTLNNVFLGKLDNIYIYDQPKYAHDFDIPSEPIWQPGIIASYELNNDYLNGMNWQTHAGTPVGDGLVFVESTVPTSPPNQVSWETPQVSLSADDFYLVADGVRFDSRNTQVTLHSDPGNPNYTTLETTWHEKDREMRLNIYFYAEDVATTNGTLKQWGVSQIRTYDGKTPGDWIYYDHRNGMGWYGEPRFINRFVLTSTSGKYQGYLVFKNLKLLAFKTQPSLPPIPSTFPSPSPSIICKNTCGNGTCEEIVCLGTGCPCPETPISCPKDCSLTTQKSTITILAAGTKYADLYPTMALRINGRTVMQWKNVRGNPFLRTFQKFTYTHPTKILPTDKLQVAFTNDFSKRDLRVNLITIDGKVFQSESAVTFSTGTKSPDGKCAPRYARSEWLNCNGYFQYKLTTLPTPTPKPTPTPTPKLTPTPTPTPIPVPLISAYPSPTTL</sequence>
<evidence type="ECO:0000259" key="2">
    <source>
        <dbReference type="Pfam" id="PF16841"/>
    </source>
</evidence>
<evidence type="ECO:0000256" key="1">
    <source>
        <dbReference type="SAM" id="MobiDB-lite"/>
    </source>
</evidence>
<organism evidence="3 4">
    <name type="scientific">Candidatus Collierbacteria bacterium RIFOXYA2_FULL_46_10</name>
    <dbReference type="NCBI Taxonomy" id="1817726"/>
    <lineage>
        <taxon>Bacteria</taxon>
        <taxon>Candidatus Collieribacteriota</taxon>
    </lineage>
</organism>
<dbReference type="Pfam" id="PF13385">
    <property type="entry name" value="Laminin_G_3"/>
    <property type="match status" value="1"/>
</dbReference>
<proteinExistence type="predicted"/>
<reference evidence="3 4" key="1">
    <citation type="journal article" date="2016" name="Nat. Commun.">
        <title>Thousands of microbial genomes shed light on interconnected biogeochemical processes in an aquifer system.</title>
        <authorList>
            <person name="Anantharaman K."/>
            <person name="Brown C.T."/>
            <person name="Hug L.A."/>
            <person name="Sharon I."/>
            <person name="Castelle C.J."/>
            <person name="Probst A.J."/>
            <person name="Thomas B.C."/>
            <person name="Singh A."/>
            <person name="Wilkins M.J."/>
            <person name="Karaoz U."/>
            <person name="Brodie E.L."/>
            <person name="Williams K.H."/>
            <person name="Hubbard S.S."/>
            <person name="Banfield J.F."/>
        </authorList>
    </citation>
    <scope>NUCLEOTIDE SEQUENCE [LARGE SCALE GENOMIC DNA]</scope>
</reference>
<dbReference type="InterPro" id="IPR013320">
    <property type="entry name" value="ConA-like_dom_sf"/>
</dbReference>
<dbReference type="InterPro" id="IPR031768">
    <property type="entry name" value="CBM60_xylan-bd"/>
</dbReference>
<dbReference type="Pfam" id="PF16841">
    <property type="entry name" value="CBM60"/>
    <property type="match status" value="1"/>
</dbReference>
<accession>A0A1F5F6B2</accession>